<feature type="transmembrane region" description="Helical" evidence="1">
    <location>
        <begin position="74"/>
        <end position="92"/>
    </location>
</feature>
<reference evidence="2 3" key="1">
    <citation type="submission" date="2018-06" db="EMBL/GenBank/DDBJ databases">
        <title>Spirosoma sp. HMF3257 Genome sequencing and assembly.</title>
        <authorList>
            <person name="Kang H."/>
            <person name="Cha I."/>
            <person name="Kim H."/>
            <person name="Kang J."/>
            <person name="Joh K."/>
        </authorList>
    </citation>
    <scope>NUCLEOTIDE SEQUENCE [LARGE SCALE GENOMIC DNA]</scope>
    <source>
        <strain evidence="2 3">HMF3257</strain>
    </source>
</reference>
<dbReference type="EMBL" id="QLII01000001">
    <property type="protein sequence ID" value="RAI77164.1"/>
    <property type="molecule type" value="Genomic_DNA"/>
</dbReference>
<keyword evidence="1" id="KW-0812">Transmembrane</keyword>
<dbReference type="OrthoDB" id="711014at2"/>
<gene>
    <name evidence="2" type="ORF">HMF3257_28625</name>
</gene>
<evidence type="ECO:0000313" key="2">
    <source>
        <dbReference type="EMBL" id="RAI77164.1"/>
    </source>
</evidence>
<dbReference type="Proteomes" id="UP000249016">
    <property type="component" value="Unassembled WGS sequence"/>
</dbReference>
<feature type="transmembrane region" description="Helical" evidence="1">
    <location>
        <begin position="46"/>
        <end position="68"/>
    </location>
</feature>
<feature type="transmembrane region" description="Helical" evidence="1">
    <location>
        <begin position="20"/>
        <end position="39"/>
    </location>
</feature>
<keyword evidence="3" id="KW-1185">Reference proteome</keyword>
<sequence length="93" mass="10360">MPAKKEYLATPGQRALKISAGLLGGYVLSTCLHLLLAVVTPFREQILLSSTFSFFLCWAGLMILAFLARNGWKIWGIYLLSSVVFSGIIYFVR</sequence>
<protein>
    <recommendedName>
        <fullName evidence="4">DUF3649 domain-containing protein</fullName>
    </recommendedName>
</protein>
<name>A0A327NTM1_9BACT</name>
<evidence type="ECO:0000256" key="1">
    <source>
        <dbReference type="SAM" id="Phobius"/>
    </source>
</evidence>
<proteinExistence type="predicted"/>
<evidence type="ECO:0000313" key="3">
    <source>
        <dbReference type="Proteomes" id="UP000249016"/>
    </source>
</evidence>
<accession>A0A327NTM1</accession>
<organism evidence="2 3">
    <name type="scientific">Spirosoma telluris</name>
    <dbReference type="NCBI Taxonomy" id="2183553"/>
    <lineage>
        <taxon>Bacteria</taxon>
        <taxon>Pseudomonadati</taxon>
        <taxon>Bacteroidota</taxon>
        <taxon>Cytophagia</taxon>
        <taxon>Cytophagales</taxon>
        <taxon>Cytophagaceae</taxon>
        <taxon>Spirosoma</taxon>
    </lineage>
</organism>
<dbReference type="AlphaFoldDB" id="A0A327NTM1"/>
<dbReference type="RefSeq" id="WP_111347445.1">
    <property type="nucleotide sequence ID" value="NZ_QLII01000001.1"/>
</dbReference>
<keyword evidence="1" id="KW-1133">Transmembrane helix</keyword>
<evidence type="ECO:0008006" key="4">
    <source>
        <dbReference type="Google" id="ProtNLM"/>
    </source>
</evidence>
<keyword evidence="1" id="KW-0472">Membrane</keyword>
<comment type="caution">
    <text evidence="2">The sequence shown here is derived from an EMBL/GenBank/DDBJ whole genome shotgun (WGS) entry which is preliminary data.</text>
</comment>